<organism evidence="6 7">
    <name type="scientific">Candidatus Woesebacteria bacterium GW2011_GWB1_45_5</name>
    <dbReference type="NCBI Taxonomy" id="1618581"/>
    <lineage>
        <taxon>Bacteria</taxon>
        <taxon>Candidatus Woeseibacteriota</taxon>
    </lineage>
</organism>
<sequence>MKKKEFQSLRTKDVAELRKLLTGKRKDVLDKRMGISTAKEKNLKVVKNLRQEVAQILTVIREKEIIGKIDKPDQKKDKESPKSGKK</sequence>
<evidence type="ECO:0000256" key="1">
    <source>
        <dbReference type="ARBA" id="ARBA00009254"/>
    </source>
</evidence>
<dbReference type="InterPro" id="IPR036049">
    <property type="entry name" value="Ribosomal_uL29_sf"/>
</dbReference>
<dbReference type="InterPro" id="IPR018254">
    <property type="entry name" value="Ribosomal_uL29_CS"/>
</dbReference>
<accession>A0A0G1PV22</accession>
<keyword evidence="2 5" id="KW-0689">Ribosomal protein</keyword>
<dbReference type="NCBIfam" id="TIGR00012">
    <property type="entry name" value="L29"/>
    <property type="match status" value="1"/>
</dbReference>
<evidence type="ECO:0000256" key="2">
    <source>
        <dbReference type="ARBA" id="ARBA00022980"/>
    </source>
</evidence>
<comment type="similarity">
    <text evidence="1 5">Belongs to the universal ribosomal protein uL29 family.</text>
</comment>
<dbReference type="GO" id="GO:0006412">
    <property type="term" value="P:translation"/>
    <property type="evidence" value="ECO:0007669"/>
    <property type="project" value="UniProtKB-UniRule"/>
</dbReference>
<reference evidence="6 7" key="1">
    <citation type="journal article" date="2015" name="Nature">
        <title>rRNA introns, odd ribosomes, and small enigmatic genomes across a large radiation of phyla.</title>
        <authorList>
            <person name="Brown C.T."/>
            <person name="Hug L.A."/>
            <person name="Thomas B.C."/>
            <person name="Sharon I."/>
            <person name="Castelle C.J."/>
            <person name="Singh A."/>
            <person name="Wilkins M.J."/>
            <person name="Williams K.H."/>
            <person name="Banfield J.F."/>
        </authorList>
    </citation>
    <scope>NUCLEOTIDE SEQUENCE [LARGE SCALE GENOMIC DNA]</scope>
</reference>
<dbReference type="EMBL" id="LCLA01000043">
    <property type="protein sequence ID" value="KKU09333.1"/>
    <property type="molecule type" value="Genomic_DNA"/>
</dbReference>
<dbReference type="SUPFAM" id="SSF46561">
    <property type="entry name" value="Ribosomal protein L29 (L29p)"/>
    <property type="match status" value="1"/>
</dbReference>
<evidence type="ECO:0000256" key="4">
    <source>
        <dbReference type="ARBA" id="ARBA00035204"/>
    </source>
</evidence>
<keyword evidence="3 5" id="KW-0687">Ribonucleoprotein</keyword>
<name>A0A0G1PV22_9BACT</name>
<dbReference type="PROSITE" id="PS00579">
    <property type="entry name" value="RIBOSOMAL_L29"/>
    <property type="match status" value="1"/>
</dbReference>
<dbReference type="HAMAP" id="MF_00374">
    <property type="entry name" value="Ribosomal_uL29"/>
    <property type="match status" value="1"/>
</dbReference>
<dbReference type="Proteomes" id="UP000034329">
    <property type="component" value="Unassembled WGS sequence"/>
</dbReference>
<dbReference type="GO" id="GO:0003735">
    <property type="term" value="F:structural constituent of ribosome"/>
    <property type="evidence" value="ECO:0007669"/>
    <property type="project" value="InterPro"/>
</dbReference>
<evidence type="ECO:0000313" key="7">
    <source>
        <dbReference type="Proteomes" id="UP000034329"/>
    </source>
</evidence>
<dbReference type="Gene3D" id="1.10.287.310">
    <property type="match status" value="1"/>
</dbReference>
<protein>
    <recommendedName>
        <fullName evidence="4 5">Large ribosomal subunit protein uL29</fullName>
    </recommendedName>
</protein>
<dbReference type="GO" id="GO:0005840">
    <property type="term" value="C:ribosome"/>
    <property type="evidence" value="ECO:0007669"/>
    <property type="project" value="UniProtKB-KW"/>
</dbReference>
<gene>
    <name evidence="5" type="primary">rpmC</name>
    <name evidence="6" type="ORF">UX13_C0043G0014</name>
</gene>
<evidence type="ECO:0000256" key="3">
    <source>
        <dbReference type="ARBA" id="ARBA00023274"/>
    </source>
</evidence>
<evidence type="ECO:0000256" key="5">
    <source>
        <dbReference type="HAMAP-Rule" id="MF_00374"/>
    </source>
</evidence>
<comment type="caution">
    <text evidence="6">The sequence shown here is derived from an EMBL/GenBank/DDBJ whole genome shotgun (WGS) entry which is preliminary data.</text>
</comment>
<proteinExistence type="inferred from homology"/>
<evidence type="ECO:0000313" key="6">
    <source>
        <dbReference type="EMBL" id="KKU09333.1"/>
    </source>
</evidence>
<dbReference type="Pfam" id="PF00831">
    <property type="entry name" value="Ribosomal_L29"/>
    <property type="match status" value="1"/>
</dbReference>
<dbReference type="GO" id="GO:1990904">
    <property type="term" value="C:ribonucleoprotein complex"/>
    <property type="evidence" value="ECO:0007669"/>
    <property type="project" value="UniProtKB-KW"/>
</dbReference>
<dbReference type="InterPro" id="IPR001854">
    <property type="entry name" value="Ribosomal_uL29"/>
</dbReference>
<dbReference type="AlphaFoldDB" id="A0A0G1PV22"/>